<keyword evidence="1" id="KW-0472">Membrane</keyword>
<dbReference type="PANTHER" id="PTHR10796">
    <property type="entry name" value="PATCHED-RELATED"/>
    <property type="match status" value="1"/>
</dbReference>
<dbReference type="Gene3D" id="1.20.1640.10">
    <property type="entry name" value="Multidrug efflux transporter AcrB transmembrane domain"/>
    <property type="match status" value="1"/>
</dbReference>
<keyword evidence="1" id="KW-1133">Transmembrane helix</keyword>
<evidence type="ECO:0000313" key="3">
    <source>
        <dbReference type="EMBL" id="KAH3806515.1"/>
    </source>
</evidence>
<reference evidence="3" key="1">
    <citation type="journal article" date="2019" name="bioRxiv">
        <title>The Genome of the Zebra Mussel, Dreissena polymorpha: A Resource for Invasive Species Research.</title>
        <authorList>
            <person name="McCartney M.A."/>
            <person name="Auch B."/>
            <person name="Kono T."/>
            <person name="Mallez S."/>
            <person name="Zhang Y."/>
            <person name="Obille A."/>
            <person name="Becker A."/>
            <person name="Abrahante J.E."/>
            <person name="Garbe J."/>
            <person name="Badalamenti J.P."/>
            <person name="Herman A."/>
            <person name="Mangelson H."/>
            <person name="Liachko I."/>
            <person name="Sullivan S."/>
            <person name="Sone E.D."/>
            <person name="Koren S."/>
            <person name="Silverstein K.A.T."/>
            <person name="Beckman K.B."/>
            <person name="Gohl D.M."/>
        </authorList>
    </citation>
    <scope>NUCLEOTIDE SEQUENCE</scope>
    <source>
        <strain evidence="3">Duluth1</strain>
        <tissue evidence="3">Whole animal</tissue>
    </source>
</reference>
<evidence type="ECO:0000256" key="2">
    <source>
        <dbReference type="SAM" id="SignalP"/>
    </source>
</evidence>
<gene>
    <name evidence="3" type="ORF">DPMN_134838</name>
</gene>
<keyword evidence="1" id="KW-0812">Transmembrane</keyword>
<protein>
    <submittedName>
        <fullName evidence="3">Uncharacterized protein</fullName>
    </submittedName>
</protein>
<dbReference type="AlphaFoldDB" id="A0A9D4FWW8"/>
<dbReference type="GO" id="GO:0016020">
    <property type="term" value="C:membrane"/>
    <property type="evidence" value="ECO:0007669"/>
    <property type="project" value="TreeGrafter"/>
</dbReference>
<dbReference type="InterPro" id="IPR051697">
    <property type="entry name" value="Patched_domain-protein"/>
</dbReference>
<dbReference type="EMBL" id="JAIWYP010000006">
    <property type="protein sequence ID" value="KAH3806515.1"/>
    <property type="molecule type" value="Genomic_DNA"/>
</dbReference>
<feature type="chain" id="PRO_5039632457" evidence="2">
    <location>
        <begin position="19"/>
        <end position="186"/>
    </location>
</feature>
<organism evidence="3 4">
    <name type="scientific">Dreissena polymorpha</name>
    <name type="common">Zebra mussel</name>
    <name type="synonym">Mytilus polymorpha</name>
    <dbReference type="NCBI Taxonomy" id="45954"/>
    <lineage>
        <taxon>Eukaryota</taxon>
        <taxon>Metazoa</taxon>
        <taxon>Spiralia</taxon>
        <taxon>Lophotrochozoa</taxon>
        <taxon>Mollusca</taxon>
        <taxon>Bivalvia</taxon>
        <taxon>Autobranchia</taxon>
        <taxon>Heteroconchia</taxon>
        <taxon>Euheterodonta</taxon>
        <taxon>Imparidentia</taxon>
        <taxon>Neoheterodontei</taxon>
        <taxon>Myida</taxon>
        <taxon>Dreissenoidea</taxon>
        <taxon>Dreissenidae</taxon>
        <taxon>Dreissena</taxon>
    </lineage>
</organism>
<feature type="transmembrane region" description="Helical" evidence="1">
    <location>
        <begin position="93"/>
        <end position="117"/>
    </location>
</feature>
<name>A0A9D4FWW8_DREPO</name>
<sequence>MIMAGVFGFLLYLNVALSSITMIELIMSIGFSIDFTAHICHGFMTSRCETRDAKVRDAIDKTGAPIFHGAVSSVLGIIVLAAAKSYIFRTFAVVMGFVLFFGITHTLLLLPVVLSWIGPMSSEDKTHPQLNATNERNSPMEGLKAYEGLEISSPEKIKRMSSPRKTRVGISSDDISDFLRISNISN</sequence>
<feature type="transmembrane region" description="Helical" evidence="1">
    <location>
        <begin position="66"/>
        <end position="87"/>
    </location>
</feature>
<feature type="signal peptide" evidence="2">
    <location>
        <begin position="1"/>
        <end position="18"/>
    </location>
</feature>
<accession>A0A9D4FWW8</accession>
<dbReference type="Proteomes" id="UP000828390">
    <property type="component" value="Unassembled WGS sequence"/>
</dbReference>
<reference evidence="3" key="2">
    <citation type="submission" date="2020-11" db="EMBL/GenBank/DDBJ databases">
        <authorList>
            <person name="McCartney M.A."/>
            <person name="Auch B."/>
            <person name="Kono T."/>
            <person name="Mallez S."/>
            <person name="Becker A."/>
            <person name="Gohl D.M."/>
            <person name="Silverstein K.A.T."/>
            <person name="Koren S."/>
            <person name="Bechman K.B."/>
            <person name="Herman A."/>
            <person name="Abrahante J.E."/>
            <person name="Garbe J."/>
        </authorList>
    </citation>
    <scope>NUCLEOTIDE SEQUENCE</scope>
    <source>
        <strain evidence="3">Duluth1</strain>
        <tissue evidence="3">Whole animal</tissue>
    </source>
</reference>
<proteinExistence type="predicted"/>
<dbReference type="SUPFAM" id="SSF82866">
    <property type="entry name" value="Multidrug efflux transporter AcrB transmembrane domain"/>
    <property type="match status" value="1"/>
</dbReference>
<dbReference type="PANTHER" id="PTHR10796:SF92">
    <property type="entry name" value="PATCHED-RELATED, ISOFORM A"/>
    <property type="match status" value="1"/>
</dbReference>
<evidence type="ECO:0000313" key="4">
    <source>
        <dbReference type="Proteomes" id="UP000828390"/>
    </source>
</evidence>
<evidence type="ECO:0000256" key="1">
    <source>
        <dbReference type="SAM" id="Phobius"/>
    </source>
</evidence>
<comment type="caution">
    <text evidence="3">The sequence shown here is derived from an EMBL/GenBank/DDBJ whole genome shotgun (WGS) entry which is preliminary data.</text>
</comment>
<keyword evidence="4" id="KW-1185">Reference proteome</keyword>
<keyword evidence="2" id="KW-0732">Signal</keyword>